<dbReference type="PANTHER" id="PTHR40412">
    <property type="entry name" value="SF-ASSEMBLIN"/>
    <property type="match status" value="1"/>
</dbReference>
<reference evidence="7" key="2">
    <citation type="submission" date="2013-10" db="EMBL/GenBank/DDBJ databases">
        <authorList>
            <person name="Aslett M."/>
        </authorList>
    </citation>
    <scope>NUCLEOTIDE SEQUENCE [LARGE SCALE GENOMIC DNA]</scope>
    <source>
        <strain evidence="7">Houghton</strain>
    </source>
</reference>
<dbReference type="InterPro" id="IPR036373">
    <property type="entry name" value="Ribosomal_bL17_sf"/>
</dbReference>
<dbReference type="GO" id="GO:0005840">
    <property type="term" value="C:ribosome"/>
    <property type="evidence" value="ECO:0007669"/>
    <property type="project" value="InterPro"/>
</dbReference>
<dbReference type="GO" id="GO:0005874">
    <property type="term" value="C:microtubule"/>
    <property type="evidence" value="ECO:0007669"/>
    <property type="project" value="UniProtKB-KW"/>
</dbReference>
<dbReference type="RefSeq" id="XP_013440017.1">
    <property type="nucleotide sequence ID" value="XM_013584563.1"/>
</dbReference>
<dbReference type="VEuPathDB" id="ToxoDB:ENH_00022730"/>
<sequence length="346" mass="39382">MGQSELTGSRKRLQRCNDIANVARSAYRGSSSWLCLLLRHGSITTTAAKGQELCRVMDAKLILAKKGGLHNYRQALGFFYDKKLTRELFKHVNKGEQMAVLPELKTDRLRMQLSTVGERFAGFRTSIADDSRKRKQEIRDSIVAIEKTLNQEIKRRVDANKALQQISEQMANEMLDRLQLRIVKYIESLTVSMDMLITRCESLEKGLAQMKGELPSKLAQDFASLQREAAALRQAFTTETKSKNERESLVCKKFGEMQLLVDSKFEAEIAVRQEQLNLIKREVERLVKGDEAHEQFHAFIMEELMALKNGLALATQAREQSDDEIIQAINQYTTALQKGLRSINAL</sequence>
<dbReference type="GO" id="GO:0003735">
    <property type="term" value="F:structural constituent of ribosome"/>
    <property type="evidence" value="ECO:0007669"/>
    <property type="project" value="InterPro"/>
</dbReference>
<keyword evidence="3" id="KW-0963">Cytoplasm</keyword>
<keyword evidence="4" id="KW-0493">Microtubule</keyword>
<dbReference type="GeneID" id="25472443"/>
<gene>
    <name evidence="7" type="ORF">ENH_00022730</name>
</gene>
<evidence type="ECO:0000256" key="5">
    <source>
        <dbReference type="ARBA" id="ARBA00023054"/>
    </source>
</evidence>
<comment type="similarity">
    <text evidence="2">Belongs to the SF-assemblin family.</text>
</comment>
<dbReference type="Pfam" id="PF06705">
    <property type="entry name" value="SF-assemblin"/>
    <property type="match status" value="1"/>
</dbReference>
<dbReference type="InterPro" id="IPR008374">
    <property type="entry name" value="SF_assemblin/giardin_b"/>
</dbReference>
<evidence type="ECO:0000256" key="4">
    <source>
        <dbReference type="ARBA" id="ARBA00022701"/>
    </source>
</evidence>
<proteinExistence type="inferred from homology"/>
<dbReference type="AlphaFoldDB" id="U6MLX7"/>
<evidence type="ECO:0000256" key="2">
    <source>
        <dbReference type="ARBA" id="ARBA00005678"/>
    </source>
</evidence>
<evidence type="ECO:0000256" key="1">
    <source>
        <dbReference type="ARBA" id="ARBA00004245"/>
    </source>
</evidence>
<accession>U6MLX7</accession>
<dbReference type="Proteomes" id="UP000030754">
    <property type="component" value="Unassembled WGS sequence"/>
</dbReference>
<keyword evidence="6" id="KW-0206">Cytoskeleton</keyword>
<evidence type="ECO:0000313" key="7">
    <source>
        <dbReference type="EMBL" id="CDJ62655.1"/>
    </source>
</evidence>
<dbReference type="InterPro" id="IPR000456">
    <property type="entry name" value="Ribosomal_bL17"/>
</dbReference>
<dbReference type="OrthoDB" id="436841at2759"/>
<keyword evidence="5" id="KW-0175">Coiled coil</keyword>
<protein>
    <submittedName>
        <fullName evidence="7">SF-assemblin, putative</fullName>
    </submittedName>
</protein>
<evidence type="ECO:0000256" key="6">
    <source>
        <dbReference type="ARBA" id="ARBA00023212"/>
    </source>
</evidence>
<dbReference type="Pfam" id="PF01196">
    <property type="entry name" value="Ribosomal_L17"/>
    <property type="match status" value="1"/>
</dbReference>
<comment type="subcellular location">
    <subcellularLocation>
        <location evidence="1">Cytoplasm</location>
        <location evidence="1">Cytoskeleton</location>
    </subcellularLocation>
</comment>
<dbReference type="EMBL" id="HG722525">
    <property type="protein sequence ID" value="CDJ62655.1"/>
    <property type="molecule type" value="Genomic_DNA"/>
</dbReference>
<reference evidence="7" key="1">
    <citation type="submission" date="2013-10" db="EMBL/GenBank/DDBJ databases">
        <title>Genomic analysis of the causative agents of coccidiosis in chickens.</title>
        <authorList>
            <person name="Reid A.J."/>
            <person name="Blake D."/>
            <person name="Billington K."/>
            <person name="Browne H."/>
            <person name="Dunn M."/>
            <person name="Hung S."/>
            <person name="Kawahara F."/>
            <person name="Miranda-Saavedra D."/>
            <person name="Mourier T."/>
            <person name="Nagra H."/>
            <person name="Otto T.D."/>
            <person name="Rawlings N."/>
            <person name="Sanchez A."/>
            <person name="Sanders M."/>
            <person name="Subramaniam C."/>
            <person name="Tay Y."/>
            <person name="Dear P."/>
            <person name="Doerig C."/>
            <person name="Gruber A."/>
            <person name="Parkinson J."/>
            <person name="Shirley M."/>
            <person name="Wan K.L."/>
            <person name="Berriman M."/>
            <person name="Tomley F."/>
            <person name="Pain A."/>
        </authorList>
    </citation>
    <scope>NUCLEOTIDE SEQUENCE [LARGE SCALE GENOMIC DNA]</scope>
    <source>
        <strain evidence="7">Houghton</strain>
    </source>
</reference>
<name>U6MLX7_9EIME</name>
<evidence type="ECO:0000256" key="3">
    <source>
        <dbReference type="ARBA" id="ARBA00022490"/>
    </source>
</evidence>
<dbReference type="GO" id="GO:0006412">
    <property type="term" value="P:translation"/>
    <property type="evidence" value="ECO:0007669"/>
    <property type="project" value="InterPro"/>
</dbReference>
<evidence type="ECO:0000313" key="8">
    <source>
        <dbReference type="Proteomes" id="UP000030754"/>
    </source>
</evidence>
<dbReference type="GO" id="GO:0005200">
    <property type="term" value="F:structural constituent of cytoskeleton"/>
    <property type="evidence" value="ECO:0007669"/>
    <property type="project" value="InterPro"/>
</dbReference>
<dbReference type="SUPFAM" id="SSF64263">
    <property type="entry name" value="Prokaryotic ribosomal protein L17"/>
    <property type="match status" value="1"/>
</dbReference>
<dbReference type="Gene3D" id="3.90.1030.10">
    <property type="entry name" value="Ribosomal protein L17"/>
    <property type="match status" value="1"/>
</dbReference>
<dbReference type="PRINTS" id="PR01799">
    <property type="entry name" value="SFASSEMBLIN"/>
</dbReference>
<dbReference type="PANTHER" id="PTHR40412:SF1">
    <property type="entry name" value="SF-ASSEMBLIN"/>
    <property type="match status" value="1"/>
</dbReference>
<keyword evidence="8" id="KW-1185">Reference proteome</keyword>
<organism evidence="7 8">
    <name type="scientific">Eimeria necatrix</name>
    <dbReference type="NCBI Taxonomy" id="51315"/>
    <lineage>
        <taxon>Eukaryota</taxon>
        <taxon>Sar</taxon>
        <taxon>Alveolata</taxon>
        <taxon>Apicomplexa</taxon>
        <taxon>Conoidasida</taxon>
        <taxon>Coccidia</taxon>
        <taxon>Eucoccidiorida</taxon>
        <taxon>Eimeriorina</taxon>
        <taxon>Eimeriidae</taxon>
        <taxon>Eimeria</taxon>
    </lineage>
</organism>